<feature type="transmembrane region" description="Helical" evidence="15">
    <location>
        <begin position="828"/>
        <end position="850"/>
    </location>
</feature>
<dbReference type="GO" id="GO:0005509">
    <property type="term" value="F:calcium ion binding"/>
    <property type="evidence" value="ECO:0007669"/>
    <property type="project" value="UniProtKB-UniRule"/>
</dbReference>
<dbReference type="GO" id="GO:0051965">
    <property type="term" value="P:positive regulation of synapse assembly"/>
    <property type="evidence" value="ECO:0007669"/>
    <property type="project" value="TreeGrafter"/>
</dbReference>
<keyword evidence="4 13" id="KW-0106">Calcium</keyword>
<dbReference type="AlphaFoldDB" id="A0A818VKB9"/>
<accession>A0A818VKB9</accession>
<evidence type="ECO:0000256" key="12">
    <source>
        <dbReference type="ARBA" id="ARBA00046288"/>
    </source>
</evidence>
<evidence type="ECO:0000256" key="5">
    <source>
        <dbReference type="ARBA" id="ARBA00022889"/>
    </source>
</evidence>
<dbReference type="Pfam" id="PF19699">
    <property type="entry name" value="CLSTN_C"/>
    <property type="match status" value="1"/>
</dbReference>
<dbReference type="Gene3D" id="2.60.40.60">
    <property type="entry name" value="Cadherins"/>
    <property type="match status" value="2"/>
</dbReference>
<dbReference type="GO" id="GO:0012505">
    <property type="term" value="C:endomembrane system"/>
    <property type="evidence" value="ECO:0007669"/>
    <property type="project" value="UniProtKB-SubCell"/>
</dbReference>
<dbReference type="InterPro" id="IPR013320">
    <property type="entry name" value="ConA-like_dom_sf"/>
</dbReference>
<evidence type="ECO:0000256" key="16">
    <source>
        <dbReference type="SAM" id="SignalP"/>
    </source>
</evidence>
<dbReference type="InterPro" id="IPR015919">
    <property type="entry name" value="Cadherin-like_sf"/>
</dbReference>
<dbReference type="Gene3D" id="2.60.120.200">
    <property type="match status" value="1"/>
</dbReference>
<evidence type="ECO:0000256" key="1">
    <source>
        <dbReference type="ARBA" id="ARBA00022692"/>
    </source>
</evidence>
<evidence type="ECO:0000256" key="6">
    <source>
        <dbReference type="ARBA" id="ARBA00022989"/>
    </source>
</evidence>
<dbReference type="PROSITE" id="PS50268">
    <property type="entry name" value="CADHERIN_2"/>
    <property type="match status" value="2"/>
</dbReference>
<keyword evidence="6 15" id="KW-1133">Transmembrane helix</keyword>
<dbReference type="PANTHER" id="PTHR14139">
    <property type="entry name" value="CALSYNTENIN"/>
    <property type="match status" value="1"/>
</dbReference>
<dbReference type="CDD" id="cd11304">
    <property type="entry name" value="Cadherin_repeat"/>
    <property type="match status" value="1"/>
</dbReference>
<evidence type="ECO:0000256" key="10">
    <source>
        <dbReference type="ARBA" id="ARBA00034103"/>
    </source>
</evidence>
<proteinExistence type="inferred from homology"/>
<dbReference type="Proteomes" id="UP000663881">
    <property type="component" value="Unassembled WGS sequence"/>
</dbReference>
<feature type="domain" description="Cadherin" evidence="17">
    <location>
        <begin position="183"/>
        <end position="268"/>
    </location>
</feature>
<comment type="caution">
    <text evidence="18">The sequence shown here is derived from an EMBL/GenBank/DDBJ whole genome shotgun (WGS) entry which is preliminary data.</text>
</comment>
<evidence type="ECO:0000256" key="13">
    <source>
        <dbReference type="PROSITE-ProRule" id="PRU00043"/>
    </source>
</evidence>
<evidence type="ECO:0000256" key="2">
    <source>
        <dbReference type="ARBA" id="ARBA00022729"/>
    </source>
</evidence>
<dbReference type="SUPFAM" id="SSF49899">
    <property type="entry name" value="Concanavalin A-like lectins/glucanases"/>
    <property type="match status" value="1"/>
</dbReference>
<feature type="region of interest" description="Disordered" evidence="14">
    <location>
        <begin position="908"/>
        <end position="968"/>
    </location>
</feature>
<keyword evidence="1 15" id="KW-0812">Transmembrane</keyword>
<evidence type="ECO:0000256" key="15">
    <source>
        <dbReference type="SAM" id="Phobius"/>
    </source>
</evidence>
<dbReference type="SUPFAM" id="SSF49313">
    <property type="entry name" value="Cadherin-like"/>
    <property type="match status" value="2"/>
</dbReference>
<protein>
    <recommendedName>
        <fullName evidence="17">Cadherin domain-containing protein</fullName>
    </recommendedName>
</protein>
<evidence type="ECO:0000256" key="4">
    <source>
        <dbReference type="ARBA" id="ARBA00022837"/>
    </source>
</evidence>
<evidence type="ECO:0000256" key="11">
    <source>
        <dbReference type="ARBA" id="ARBA00035015"/>
    </source>
</evidence>
<evidence type="ECO:0000313" key="19">
    <source>
        <dbReference type="Proteomes" id="UP000663881"/>
    </source>
</evidence>
<dbReference type="GO" id="GO:0045211">
    <property type="term" value="C:postsynaptic membrane"/>
    <property type="evidence" value="ECO:0007669"/>
    <property type="project" value="TreeGrafter"/>
</dbReference>
<name>A0A818VKB9_9BILA</name>
<keyword evidence="5" id="KW-0130">Cell adhesion</keyword>
<evidence type="ECO:0000313" key="18">
    <source>
        <dbReference type="EMBL" id="CAF3708225.1"/>
    </source>
</evidence>
<feature type="chain" id="PRO_5032276650" description="Cadherin domain-containing protein" evidence="16">
    <location>
        <begin position="17"/>
        <end position="968"/>
    </location>
</feature>
<evidence type="ECO:0000256" key="3">
    <source>
        <dbReference type="ARBA" id="ARBA00022737"/>
    </source>
</evidence>
<evidence type="ECO:0000256" key="14">
    <source>
        <dbReference type="SAM" id="MobiDB-lite"/>
    </source>
</evidence>
<keyword evidence="2 16" id="KW-0732">Signal</keyword>
<dbReference type="PANTHER" id="PTHR14139:SF2">
    <property type="entry name" value="CALSYNTENIN-1"/>
    <property type="match status" value="1"/>
</dbReference>
<dbReference type="InterPro" id="IPR002126">
    <property type="entry name" value="Cadherin-like_dom"/>
</dbReference>
<dbReference type="GO" id="GO:0007156">
    <property type="term" value="P:homophilic cell adhesion via plasma membrane adhesion molecules"/>
    <property type="evidence" value="ECO:0007669"/>
    <property type="project" value="InterPro"/>
</dbReference>
<evidence type="ECO:0000256" key="9">
    <source>
        <dbReference type="ARBA" id="ARBA00023180"/>
    </source>
</evidence>
<evidence type="ECO:0000256" key="8">
    <source>
        <dbReference type="ARBA" id="ARBA00023136"/>
    </source>
</evidence>
<keyword evidence="8 15" id="KW-0472">Membrane</keyword>
<dbReference type="GO" id="GO:0050806">
    <property type="term" value="P:positive regulation of synaptic transmission"/>
    <property type="evidence" value="ECO:0007669"/>
    <property type="project" value="TreeGrafter"/>
</dbReference>
<keyword evidence="3" id="KW-0677">Repeat</keyword>
<dbReference type="InterPro" id="IPR045588">
    <property type="entry name" value="CLSTN_C"/>
</dbReference>
<evidence type="ECO:0000256" key="7">
    <source>
        <dbReference type="ARBA" id="ARBA00023018"/>
    </source>
</evidence>
<feature type="signal peptide" evidence="16">
    <location>
        <begin position="1"/>
        <end position="16"/>
    </location>
</feature>
<dbReference type="GO" id="GO:0009986">
    <property type="term" value="C:cell surface"/>
    <property type="evidence" value="ECO:0007669"/>
    <property type="project" value="TreeGrafter"/>
</dbReference>
<organism evidence="18 19">
    <name type="scientific">Adineta steineri</name>
    <dbReference type="NCBI Taxonomy" id="433720"/>
    <lineage>
        <taxon>Eukaryota</taxon>
        <taxon>Metazoa</taxon>
        <taxon>Spiralia</taxon>
        <taxon>Gnathifera</taxon>
        <taxon>Rotifera</taxon>
        <taxon>Eurotatoria</taxon>
        <taxon>Bdelloidea</taxon>
        <taxon>Adinetida</taxon>
        <taxon>Adinetidae</taxon>
        <taxon>Adineta</taxon>
    </lineage>
</organism>
<keyword evidence="9" id="KW-0325">Glycoprotein</keyword>
<dbReference type="SMART" id="SM00112">
    <property type="entry name" value="CA"/>
    <property type="match status" value="2"/>
</dbReference>
<feature type="compositionally biased region" description="Acidic residues" evidence="14">
    <location>
        <begin position="931"/>
        <end position="941"/>
    </location>
</feature>
<evidence type="ECO:0000259" key="17">
    <source>
        <dbReference type="PROSITE" id="PS50268"/>
    </source>
</evidence>
<comment type="similarity">
    <text evidence="11">Belongs to the calsyntenin family.</text>
</comment>
<comment type="subcellular location">
    <subcellularLocation>
        <location evidence="12">Endomembrane system</location>
        <topology evidence="12">Single-pass type I membrane protein</topology>
    </subcellularLocation>
    <subcellularLocation>
        <location evidence="10">Synapse</location>
    </subcellularLocation>
</comment>
<keyword evidence="7" id="KW-0770">Synapse</keyword>
<gene>
    <name evidence="18" type="ORF">OKA104_LOCUS12989</name>
</gene>
<feature type="domain" description="Cadherin" evidence="17">
    <location>
        <begin position="40"/>
        <end position="164"/>
    </location>
</feature>
<sequence length="968" mass="110298">MLWSIFQVIIAGAVLANTKATSEETNTARTKPNWFDPVLSSNAYVGHMKENERIVHLEPHLYASDRDPSMSPTGKICGYELSLHKHDDTVSEVPQNIPFIVEFNNEQAIIKLKSSIDKVDCEIKQNYRLFIRAYDCGNDNQRRYSERSSLIITIDDVNEFAPVFTHKNYIFKLHQDQICSSCRVEATDDDCANTNHRVCDYQIRTPNVPFSIDSNGSISITKPLMNDKYEFDVVAIDCYPLLSDVNTKSVSEPTKVTIKVVKSCKPSITDNNPTKLTILSDHTHIFDTVHVDTCDETCAVEEIAGIVTFDTNGIDSGCNLEQCCMYFVTEKRRDFDYDCFFSRILKASVNREYVLIPKDVDYNQAPKTRSMSFDGFNQASIIPKADFSGQLNNNFTIRMWMKHSNEENSDKEHIFCKSDEKFKNRHHTALLIQDGQLKLLIRKGPLSSNDKNVYTSEWVWNLAQINDNQWHSYKLFVNYPNKIDLYIDDQLFIATNDNFHTVEDFALPTIDGTEGTVFAVGACWHGRASHMVQYFQGDLSGLVIEQKEELSRSISCIQDCQQYLDMPDVQTDSGIEFSSNSNRTIWNVRTDSSESFEQLLKHIVYRNTFDPIGPSGQRTVSIQTIIKCLGENYTYNLPTFSRRLAIDEIIHPTNIELKGDTNFYVPESVLNQGIYLFRNLSILTDAIKKDQVDISDCSINTTPDLSNDEQFILPDENLELNNIRKDLTQTGLVLSGSSSIDTYRFILQQIAYVSKSPVKYIDRTFSLVCIGVHEQVSTNEIRVRVHVEKQIAPPAPVAAVSSNKLYVDNIQIEDSLLDMESSSRLTSWPIAVGVCVSVSLASVLILYLVVRIRSGNKQRNPLSVPGDDIHSQMEWEDDIGLNIIVNPLEETKKPVQPINIQNMEEMMQEYEGGSSSEEDDECDGQSHNEYSSEEEEEDDYDNNQINQKKHNHQLEWDDDDIEYGPKKV</sequence>
<reference evidence="18" key="1">
    <citation type="submission" date="2021-02" db="EMBL/GenBank/DDBJ databases">
        <authorList>
            <person name="Nowell W R."/>
        </authorList>
    </citation>
    <scope>NUCLEOTIDE SEQUENCE</scope>
</reference>
<dbReference type="EMBL" id="CAJOAY010000643">
    <property type="protein sequence ID" value="CAF3708225.1"/>
    <property type="molecule type" value="Genomic_DNA"/>
</dbReference>